<comment type="subcellular location">
    <subcellularLocation>
        <location evidence="10">Cytoplasm</location>
    </subcellularLocation>
</comment>
<dbReference type="InterPro" id="IPR003593">
    <property type="entry name" value="AAA+_ATPase"/>
</dbReference>
<evidence type="ECO:0000256" key="9">
    <source>
        <dbReference type="RuleBase" id="RU004432"/>
    </source>
</evidence>
<dbReference type="CDD" id="cd19499">
    <property type="entry name" value="RecA-like_ClpB_Hsp104-like"/>
    <property type="match status" value="1"/>
</dbReference>
<dbReference type="Pfam" id="PF00004">
    <property type="entry name" value="AAA"/>
    <property type="match status" value="1"/>
</dbReference>
<dbReference type="FunFam" id="3.40.50.300:FF:000010">
    <property type="entry name" value="Chaperone clpB 1, putative"/>
    <property type="match status" value="1"/>
</dbReference>
<dbReference type="Proteomes" id="UP000229782">
    <property type="component" value="Unassembled WGS sequence"/>
</dbReference>
<dbReference type="SMART" id="SM01086">
    <property type="entry name" value="ClpB_D2-small"/>
    <property type="match status" value="1"/>
</dbReference>
<dbReference type="InterPro" id="IPR018368">
    <property type="entry name" value="ClpA/B_CS1"/>
</dbReference>
<dbReference type="AlphaFoldDB" id="A0A2H0N2D4"/>
<dbReference type="PRINTS" id="PR00300">
    <property type="entry name" value="CLPPROTEASEA"/>
</dbReference>
<keyword evidence="10" id="KW-0346">Stress response</keyword>
<dbReference type="InterPro" id="IPR019489">
    <property type="entry name" value="Clp_ATPase_C"/>
</dbReference>
<comment type="similarity">
    <text evidence="1 9">Belongs to the ClpA/ClpB family.</text>
</comment>
<keyword evidence="3 9" id="KW-0547">Nucleotide-binding</keyword>
<dbReference type="CDD" id="cd00009">
    <property type="entry name" value="AAA"/>
    <property type="match status" value="1"/>
</dbReference>
<dbReference type="PROSITE" id="PS00870">
    <property type="entry name" value="CLPAB_1"/>
    <property type="match status" value="1"/>
</dbReference>
<evidence type="ECO:0000256" key="5">
    <source>
        <dbReference type="ARBA" id="ARBA00023054"/>
    </source>
</evidence>
<evidence type="ECO:0000256" key="10">
    <source>
        <dbReference type="RuleBase" id="RU362034"/>
    </source>
</evidence>
<comment type="function">
    <text evidence="10">Part of a stress-induced multi-chaperone system, it is involved in the recovery of the cell from heat-induced damage, in cooperation with DnaK, DnaJ and GrpE.</text>
</comment>
<feature type="domain" description="Clp R" evidence="11">
    <location>
        <begin position="2"/>
        <end position="150"/>
    </location>
</feature>
<dbReference type="EMBL" id="PCWM01000056">
    <property type="protein sequence ID" value="PIR03053.1"/>
    <property type="molecule type" value="Genomic_DNA"/>
</dbReference>
<keyword evidence="10" id="KW-0963">Cytoplasm</keyword>
<evidence type="ECO:0000256" key="1">
    <source>
        <dbReference type="ARBA" id="ARBA00008675"/>
    </source>
</evidence>
<evidence type="ECO:0000259" key="11">
    <source>
        <dbReference type="PROSITE" id="PS51903"/>
    </source>
</evidence>
<dbReference type="InterPro" id="IPR017730">
    <property type="entry name" value="Chaperonin_ClpB"/>
</dbReference>
<dbReference type="InterPro" id="IPR041546">
    <property type="entry name" value="ClpA/ClpB_AAA_lid"/>
</dbReference>
<proteinExistence type="inferred from homology"/>
<comment type="caution">
    <text evidence="12">The sequence shown here is derived from an EMBL/GenBank/DDBJ whole genome shotgun (WGS) entry which is preliminary data.</text>
</comment>
<organism evidence="12 13">
    <name type="scientific">Candidatus Magasanikbacteria bacterium CG11_big_fil_rev_8_21_14_0_20_43_7</name>
    <dbReference type="NCBI Taxonomy" id="1974654"/>
    <lineage>
        <taxon>Bacteria</taxon>
        <taxon>Candidatus Magasanikiibacteriota</taxon>
    </lineage>
</organism>
<dbReference type="InterPro" id="IPR027417">
    <property type="entry name" value="P-loop_NTPase"/>
</dbReference>
<dbReference type="Gene3D" id="3.40.50.300">
    <property type="entry name" value="P-loop containing nucleotide triphosphate hydrolases"/>
    <property type="match status" value="3"/>
</dbReference>
<dbReference type="FunFam" id="1.10.8.60:FF:000017">
    <property type="entry name" value="ATP-dependent chaperone ClpB"/>
    <property type="match status" value="1"/>
</dbReference>
<dbReference type="SMART" id="SM00382">
    <property type="entry name" value="AAA"/>
    <property type="match status" value="2"/>
</dbReference>
<dbReference type="Pfam" id="PF17871">
    <property type="entry name" value="AAA_lid_9"/>
    <property type="match status" value="1"/>
</dbReference>
<dbReference type="InterPro" id="IPR028299">
    <property type="entry name" value="ClpA/B_CS2"/>
</dbReference>
<dbReference type="Pfam" id="PF07724">
    <property type="entry name" value="AAA_2"/>
    <property type="match status" value="1"/>
</dbReference>
<dbReference type="GO" id="GO:0034605">
    <property type="term" value="P:cellular response to heat"/>
    <property type="evidence" value="ECO:0007669"/>
    <property type="project" value="TreeGrafter"/>
</dbReference>
<evidence type="ECO:0000313" key="12">
    <source>
        <dbReference type="EMBL" id="PIR03053.1"/>
    </source>
</evidence>
<evidence type="ECO:0000256" key="8">
    <source>
        <dbReference type="PROSITE-ProRule" id="PRU01251"/>
    </source>
</evidence>
<evidence type="ECO:0000256" key="4">
    <source>
        <dbReference type="ARBA" id="ARBA00022840"/>
    </source>
</evidence>
<comment type="subunit">
    <text evidence="10">Homohexamer; The oligomerization is ATP-dependent.</text>
</comment>
<dbReference type="GO" id="GO:0042026">
    <property type="term" value="P:protein refolding"/>
    <property type="evidence" value="ECO:0007669"/>
    <property type="project" value="UniProtKB-UniRule"/>
</dbReference>
<gene>
    <name evidence="10 12" type="primary">clpB</name>
    <name evidence="12" type="ORF">COV60_02440</name>
</gene>
<dbReference type="GO" id="GO:0005737">
    <property type="term" value="C:cytoplasm"/>
    <property type="evidence" value="ECO:0007669"/>
    <property type="project" value="UniProtKB-SubCell"/>
</dbReference>
<keyword evidence="2 8" id="KW-0677">Repeat</keyword>
<evidence type="ECO:0000256" key="7">
    <source>
        <dbReference type="ARBA" id="ARBA00026057"/>
    </source>
</evidence>
<dbReference type="PANTHER" id="PTHR11638">
    <property type="entry name" value="ATP-DEPENDENT CLP PROTEASE"/>
    <property type="match status" value="1"/>
</dbReference>
<comment type="subunit">
    <text evidence="7">Homohexamer. The oligomerization is ATP-dependent.</text>
</comment>
<protein>
    <recommendedName>
        <fullName evidence="10">Chaperone protein ClpB</fullName>
    </recommendedName>
</protein>
<reference evidence="12 13" key="1">
    <citation type="submission" date="2017-09" db="EMBL/GenBank/DDBJ databases">
        <title>Depth-based differentiation of microbial function through sediment-hosted aquifers and enrichment of novel symbionts in the deep terrestrial subsurface.</title>
        <authorList>
            <person name="Probst A.J."/>
            <person name="Ladd B."/>
            <person name="Jarett J.K."/>
            <person name="Geller-Mcgrath D.E."/>
            <person name="Sieber C.M."/>
            <person name="Emerson J.B."/>
            <person name="Anantharaman K."/>
            <person name="Thomas B.C."/>
            <person name="Malmstrom R."/>
            <person name="Stieglmeier M."/>
            <person name="Klingl A."/>
            <person name="Woyke T."/>
            <person name="Ryan C.M."/>
            <person name="Banfield J.F."/>
        </authorList>
    </citation>
    <scope>NUCLEOTIDE SEQUENCE [LARGE SCALE GENOMIC DNA]</scope>
    <source>
        <strain evidence="12">CG11_big_fil_rev_8_21_14_0_20_43_7</strain>
    </source>
</reference>
<dbReference type="PANTHER" id="PTHR11638:SF18">
    <property type="entry name" value="HEAT SHOCK PROTEIN 104"/>
    <property type="match status" value="1"/>
</dbReference>
<dbReference type="InterPro" id="IPR036628">
    <property type="entry name" value="Clp_N_dom_sf"/>
</dbReference>
<keyword evidence="4 9" id="KW-0067">ATP-binding</keyword>
<dbReference type="Gene3D" id="1.10.1780.10">
    <property type="entry name" value="Clp, N-terminal domain"/>
    <property type="match status" value="1"/>
</dbReference>
<dbReference type="Pfam" id="PF10431">
    <property type="entry name" value="ClpB_D2-small"/>
    <property type="match status" value="1"/>
</dbReference>
<dbReference type="InterPro" id="IPR001270">
    <property type="entry name" value="ClpA/B"/>
</dbReference>
<dbReference type="GO" id="GO:0005524">
    <property type="term" value="F:ATP binding"/>
    <property type="evidence" value="ECO:0007669"/>
    <property type="project" value="UniProtKB-UniRule"/>
</dbReference>
<evidence type="ECO:0000256" key="3">
    <source>
        <dbReference type="ARBA" id="ARBA00022741"/>
    </source>
</evidence>
<dbReference type="SUPFAM" id="SSF52540">
    <property type="entry name" value="P-loop containing nucleoside triphosphate hydrolases"/>
    <property type="match status" value="2"/>
</dbReference>
<dbReference type="FunFam" id="3.40.50.300:FF:000120">
    <property type="entry name" value="ATP-dependent chaperone ClpB"/>
    <property type="match status" value="1"/>
</dbReference>
<accession>A0A2H0N2D4</accession>
<dbReference type="FunFam" id="3.40.50.300:FF:000025">
    <property type="entry name" value="ATP-dependent Clp protease subunit"/>
    <property type="match status" value="1"/>
</dbReference>
<name>A0A2H0N2D4_9BACT</name>
<dbReference type="InterPro" id="IPR050130">
    <property type="entry name" value="ClpA_ClpB"/>
</dbReference>
<dbReference type="PROSITE" id="PS51903">
    <property type="entry name" value="CLP_R"/>
    <property type="match status" value="1"/>
</dbReference>
<dbReference type="PROSITE" id="PS00871">
    <property type="entry name" value="CLPAB_2"/>
    <property type="match status" value="1"/>
</dbReference>
<dbReference type="GO" id="GO:0016887">
    <property type="term" value="F:ATP hydrolysis activity"/>
    <property type="evidence" value="ECO:0007669"/>
    <property type="project" value="InterPro"/>
</dbReference>
<dbReference type="SUPFAM" id="SSF81923">
    <property type="entry name" value="Double Clp-N motif"/>
    <property type="match status" value="1"/>
</dbReference>
<dbReference type="Pfam" id="PF02861">
    <property type="entry name" value="Clp_N"/>
    <property type="match status" value="1"/>
</dbReference>
<dbReference type="InterPro" id="IPR004176">
    <property type="entry name" value="Clp_R_N"/>
</dbReference>
<evidence type="ECO:0000313" key="13">
    <source>
        <dbReference type="Proteomes" id="UP000229782"/>
    </source>
</evidence>
<feature type="coiled-coil region" evidence="10">
    <location>
        <begin position="416"/>
        <end position="544"/>
    </location>
</feature>
<sequence>MIPQNFTQKSQEALQHAAQIANKNGQPHIEPPHLFLALLEQTEGVVLSVLKKLNINLAQITQDTQQMIDILPKQFGAMGGGMGQIMMGQAMMFILQHAQNESQKMGDEYISVEHILLAFLTNKNPVSDSLGKQGVQHADALKVLATVRGTQKVDSPTPESKYQALDKYGLNYTDRARKEQLDPVIGRDDEIRRVMQVLSRRTKNNPVLIGEPGVGKTAIVEGLAQRIVNGDVPESLKDKEVIGLDIGGLVAGTKFRGEFEERLKAVLKEVTDAKGKIILFIDELHTIMGAGSSEGAVDASNMLKPALARGELRTIGATTIKEYQQHIEKDAAFERRFQPVLVKEPNEEDAVAILRGIKEKYEVHHGVRITDPALVAAVTLSSRYITDRFLPDKAIDLIDEATSAMRLEIESMPDDLDKMKRKMMKIEIELSALKKEKDLESKEREAKLKKELANLKEEIGELEMHWKNEKEVISKIREYKKDIDTLKQQAEIEERKGNLQKVAEIRYGKIPNTEEAIKKHQQKLADLQEKKAILKEEVTEEDIAAVVARWTGIPVDKMLQDDLKKLTGMEEALQKRVIGQGEAVHAVSNAIRRSRAGVAEENKPIGSFIFMGPTGVGKTEMARALAEFLFNDEDALVRVDMSEYMERHATSKLIGSPPGYVGYEEGGQLTEIIRRRPYSVLLFDEIEKAHPDVFNIMLQILDDGHVTDAKGRKINFKNTVIVMTSNIASEEILAMGRCGEFGFEEKEHGKKSKTREEDRMKEKVMNGLKDHFKPEFLNRVDEIIVFHALDKKEIRHIVDLQLERVAERLSKQRITLDVSAKAKEWLAKKGYDPQMGARPLKRVIQTELLDTLALDILDGKIEEGQSVKVGVEKGKLAVK</sequence>
<evidence type="ECO:0000256" key="6">
    <source>
        <dbReference type="ARBA" id="ARBA00023186"/>
    </source>
</evidence>
<dbReference type="Gene3D" id="1.10.8.60">
    <property type="match status" value="1"/>
</dbReference>
<evidence type="ECO:0000256" key="2">
    <source>
        <dbReference type="ARBA" id="ARBA00022737"/>
    </source>
</evidence>
<dbReference type="InterPro" id="IPR003959">
    <property type="entry name" value="ATPase_AAA_core"/>
</dbReference>
<keyword evidence="6 9" id="KW-0143">Chaperone</keyword>
<dbReference type="NCBIfam" id="TIGR03346">
    <property type="entry name" value="chaperone_ClpB"/>
    <property type="match status" value="1"/>
</dbReference>
<keyword evidence="5 10" id="KW-0175">Coiled coil</keyword>